<evidence type="ECO:0008006" key="3">
    <source>
        <dbReference type="Google" id="ProtNLM"/>
    </source>
</evidence>
<dbReference type="OrthoDB" id="5874197at2"/>
<name>A0A2T3JBR5_9GAMM</name>
<protein>
    <recommendedName>
        <fullName evidence="3">C_GCAxxG_C_C family protein</fullName>
    </recommendedName>
</protein>
<dbReference type="NCBIfam" id="TIGR01909">
    <property type="entry name" value="C_GCAxxG_C_C"/>
    <property type="match status" value="1"/>
</dbReference>
<sequence>MNSEIAGDLAEDSFNNGLLCAESVVIALANIQDIESEYLPKVATAFCSGMARTCGTCGALTGAIMGLSLGLGRSNNREQVQLIYSATQRLISEFEKEFGAMDCHVLLGCDIGTSEGQSMFKERHLRKQCTQYTRKAAEIAATILDGRNA</sequence>
<keyword evidence="2" id="KW-1185">Reference proteome</keyword>
<proteinExistence type="predicted"/>
<accession>A0A2T3JBR5</accession>
<evidence type="ECO:0000313" key="2">
    <source>
        <dbReference type="Proteomes" id="UP000240987"/>
    </source>
</evidence>
<dbReference type="Proteomes" id="UP000240987">
    <property type="component" value="Unassembled WGS sequence"/>
</dbReference>
<dbReference type="Pfam" id="PF09719">
    <property type="entry name" value="C_GCAxxG_C_C"/>
    <property type="match status" value="1"/>
</dbReference>
<evidence type="ECO:0000313" key="1">
    <source>
        <dbReference type="EMBL" id="PSU46278.1"/>
    </source>
</evidence>
<comment type="caution">
    <text evidence="1">The sequence shown here is derived from an EMBL/GenBank/DDBJ whole genome shotgun (WGS) entry which is preliminary data.</text>
</comment>
<dbReference type="EMBL" id="PYMJ01000023">
    <property type="protein sequence ID" value="PSU46278.1"/>
    <property type="molecule type" value="Genomic_DNA"/>
</dbReference>
<organism evidence="1 2">
    <name type="scientific">Photobacterium frigidiphilum</name>
    <dbReference type="NCBI Taxonomy" id="264736"/>
    <lineage>
        <taxon>Bacteria</taxon>
        <taxon>Pseudomonadati</taxon>
        <taxon>Pseudomonadota</taxon>
        <taxon>Gammaproteobacteria</taxon>
        <taxon>Vibrionales</taxon>
        <taxon>Vibrionaceae</taxon>
        <taxon>Photobacterium</taxon>
    </lineage>
</organism>
<dbReference type="AlphaFoldDB" id="A0A2T3JBR5"/>
<reference evidence="1 2" key="1">
    <citation type="submission" date="2018-01" db="EMBL/GenBank/DDBJ databases">
        <title>Whole genome sequencing of Histamine producing bacteria.</title>
        <authorList>
            <person name="Butler K."/>
        </authorList>
    </citation>
    <scope>NUCLEOTIDE SEQUENCE [LARGE SCALE GENOMIC DNA]</scope>
    <source>
        <strain evidence="1 2">JCM 12947</strain>
    </source>
</reference>
<gene>
    <name evidence="1" type="ORF">C9J12_19600</name>
</gene>
<dbReference type="InterPro" id="IPR010181">
    <property type="entry name" value="CGCAxxGCC_motif"/>
</dbReference>